<sequence length="298" mass="32293">MQQEWLAERFEDERRQLFGVAYRMLGSTTEAEDAVQESWVRLSRSDTDAIDNIGAWLTTVVARVSLNMLRSRKTRGEVSLDAGPFGAALPDPVVVLDDGATQDPAERAMLADSVSMALLVVLDQLSPDERLAFVLHDLFAVPFDEIATMLDRSSDSTRQLASRARRRVRGGTPQREVAAQREFVDAFFAAAQDGDLDRLIGALHPEVVLRADLGQGITTYRGAAKVAGNAVMYAHADRVTHPALVNGAAGVAVTFHGKLFSVMAFTVVDGRITEIEAYAAPTQVAKLAETLGLESAHS</sequence>
<organism evidence="8 9">
    <name type="scientific">Nocardioides albus</name>
    <dbReference type="NCBI Taxonomy" id="1841"/>
    <lineage>
        <taxon>Bacteria</taxon>
        <taxon>Bacillati</taxon>
        <taxon>Actinomycetota</taxon>
        <taxon>Actinomycetes</taxon>
        <taxon>Propionibacteriales</taxon>
        <taxon>Nocardioidaceae</taxon>
        <taxon>Nocardioides</taxon>
    </lineage>
</organism>
<reference evidence="8 9" key="1">
    <citation type="submission" date="2020-08" db="EMBL/GenBank/DDBJ databases">
        <title>Genomic Encyclopedia of Type Strains, Phase III (KMG-III): the genomes of soil and plant-associated and newly described type strains.</title>
        <authorList>
            <person name="Whitman W."/>
        </authorList>
    </citation>
    <scope>NUCLEOTIDE SEQUENCE [LARGE SCALE GENOMIC DNA]</scope>
    <source>
        <strain evidence="8 9">CECT 3302</strain>
    </source>
</reference>
<keyword evidence="5" id="KW-0804">Transcription</keyword>
<evidence type="ECO:0000259" key="7">
    <source>
        <dbReference type="Pfam" id="PF08281"/>
    </source>
</evidence>
<dbReference type="Gene3D" id="1.10.1740.10">
    <property type="match status" value="1"/>
</dbReference>
<dbReference type="RefSeq" id="WP_221209009.1">
    <property type="nucleotide sequence ID" value="NZ_BMQT01000005.1"/>
</dbReference>
<evidence type="ECO:0000256" key="1">
    <source>
        <dbReference type="ARBA" id="ARBA00010641"/>
    </source>
</evidence>
<dbReference type="InterPro" id="IPR013324">
    <property type="entry name" value="RNA_pol_sigma_r3/r4-like"/>
</dbReference>
<dbReference type="AlphaFoldDB" id="A0A7W5F9V4"/>
<dbReference type="InterPro" id="IPR007627">
    <property type="entry name" value="RNA_pol_sigma70_r2"/>
</dbReference>
<feature type="domain" description="RNA polymerase sigma factor 70 region 4 type 2" evidence="7">
    <location>
        <begin position="116"/>
        <end position="167"/>
    </location>
</feature>
<keyword evidence="3" id="KW-0805">Transcription regulation</keyword>
<evidence type="ECO:0000313" key="8">
    <source>
        <dbReference type="EMBL" id="MBB3090608.1"/>
    </source>
</evidence>
<name>A0A7W5F9V4_9ACTN</name>
<dbReference type="EMBL" id="JACHXG010000007">
    <property type="protein sequence ID" value="MBB3090608.1"/>
    <property type="molecule type" value="Genomic_DNA"/>
</dbReference>
<dbReference type="GO" id="GO:0006352">
    <property type="term" value="P:DNA-templated transcription initiation"/>
    <property type="evidence" value="ECO:0007669"/>
    <property type="project" value="InterPro"/>
</dbReference>
<dbReference type="GO" id="GO:0016987">
    <property type="term" value="F:sigma factor activity"/>
    <property type="evidence" value="ECO:0007669"/>
    <property type="project" value="UniProtKB-KW"/>
</dbReference>
<dbReference type="Pfam" id="PF04542">
    <property type="entry name" value="Sigma70_r2"/>
    <property type="match status" value="1"/>
</dbReference>
<dbReference type="SUPFAM" id="SSF54427">
    <property type="entry name" value="NTF2-like"/>
    <property type="match status" value="1"/>
</dbReference>
<dbReference type="PANTHER" id="PTHR30173:SF43">
    <property type="entry name" value="ECF RNA POLYMERASE SIGMA FACTOR SIGI-RELATED"/>
    <property type="match status" value="1"/>
</dbReference>
<evidence type="ECO:0000256" key="3">
    <source>
        <dbReference type="ARBA" id="ARBA00023015"/>
    </source>
</evidence>
<dbReference type="InterPro" id="IPR014284">
    <property type="entry name" value="RNA_pol_sigma-70_dom"/>
</dbReference>
<dbReference type="InterPro" id="IPR013325">
    <property type="entry name" value="RNA_pol_sigma_r2"/>
</dbReference>
<comment type="subunit">
    <text evidence="2">Interacts transiently with the RNA polymerase catalytic core formed by RpoA, RpoB, RpoC and RpoZ (2 alpha, 1 beta, 1 beta' and 1 omega subunit) to form the RNA polymerase holoenzyme that can initiate transcription.</text>
</comment>
<evidence type="ECO:0000256" key="2">
    <source>
        <dbReference type="ARBA" id="ARBA00011344"/>
    </source>
</evidence>
<evidence type="ECO:0000313" key="9">
    <source>
        <dbReference type="Proteomes" id="UP000577707"/>
    </source>
</evidence>
<dbReference type="InterPro" id="IPR013249">
    <property type="entry name" value="RNA_pol_sigma70_r4_t2"/>
</dbReference>
<keyword evidence="9" id="KW-1185">Reference proteome</keyword>
<gene>
    <name evidence="8" type="ORF">FHS12_003566</name>
</gene>
<dbReference type="Proteomes" id="UP000577707">
    <property type="component" value="Unassembled WGS sequence"/>
</dbReference>
<dbReference type="SUPFAM" id="SSF88659">
    <property type="entry name" value="Sigma3 and sigma4 domains of RNA polymerase sigma factors"/>
    <property type="match status" value="1"/>
</dbReference>
<accession>A0A7W5F9V4</accession>
<evidence type="ECO:0000259" key="6">
    <source>
        <dbReference type="Pfam" id="PF04542"/>
    </source>
</evidence>
<dbReference type="Pfam" id="PF08281">
    <property type="entry name" value="Sigma70_r4_2"/>
    <property type="match status" value="1"/>
</dbReference>
<dbReference type="Gene3D" id="3.10.450.50">
    <property type="match status" value="1"/>
</dbReference>
<evidence type="ECO:0000256" key="5">
    <source>
        <dbReference type="ARBA" id="ARBA00023163"/>
    </source>
</evidence>
<keyword evidence="4" id="KW-0731">Sigma factor</keyword>
<dbReference type="Gene3D" id="1.10.10.10">
    <property type="entry name" value="Winged helix-like DNA-binding domain superfamily/Winged helix DNA-binding domain"/>
    <property type="match status" value="1"/>
</dbReference>
<protein>
    <submittedName>
        <fullName evidence="8">RNA polymerase sigma-70 factor (ECF subfamily)</fullName>
    </submittedName>
</protein>
<feature type="domain" description="RNA polymerase sigma-70 region 2" evidence="6">
    <location>
        <begin position="10"/>
        <end position="73"/>
    </location>
</feature>
<dbReference type="InterPro" id="IPR052704">
    <property type="entry name" value="ECF_Sigma-70_Domain"/>
</dbReference>
<dbReference type="InterPro" id="IPR032710">
    <property type="entry name" value="NTF2-like_dom_sf"/>
</dbReference>
<comment type="similarity">
    <text evidence="1">Belongs to the sigma-70 factor family. ECF subfamily.</text>
</comment>
<comment type="caution">
    <text evidence="8">The sequence shown here is derived from an EMBL/GenBank/DDBJ whole genome shotgun (WGS) entry which is preliminary data.</text>
</comment>
<dbReference type="GO" id="GO:0003677">
    <property type="term" value="F:DNA binding"/>
    <property type="evidence" value="ECO:0007669"/>
    <property type="project" value="InterPro"/>
</dbReference>
<proteinExistence type="inferred from homology"/>
<dbReference type="PANTHER" id="PTHR30173">
    <property type="entry name" value="SIGMA 19 FACTOR"/>
    <property type="match status" value="1"/>
</dbReference>
<dbReference type="NCBIfam" id="TIGR02937">
    <property type="entry name" value="sigma70-ECF"/>
    <property type="match status" value="1"/>
</dbReference>
<evidence type="ECO:0000256" key="4">
    <source>
        <dbReference type="ARBA" id="ARBA00023082"/>
    </source>
</evidence>
<dbReference type="InterPro" id="IPR036388">
    <property type="entry name" value="WH-like_DNA-bd_sf"/>
</dbReference>
<dbReference type="SUPFAM" id="SSF88946">
    <property type="entry name" value="Sigma2 domain of RNA polymerase sigma factors"/>
    <property type="match status" value="1"/>
</dbReference>